<name>A0A183DUD7_9BILA</name>
<keyword evidence="1" id="KW-0677">Repeat</keyword>
<reference evidence="6 7" key="2">
    <citation type="submission" date="2018-11" db="EMBL/GenBank/DDBJ databases">
        <authorList>
            <consortium name="Pathogen Informatics"/>
        </authorList>
    </citation>
    <scope>NUCLEOTIDE SEQUENCE [LARGE SCALE GENOMIC DNA]</scope>
</reference>
<dbReference type="EMBL" id="UYRT01079232">
    <property type="protein sequence ID" value="VDN20264.1"/>
    <property type="molecule type" value="Genomic_DNA"/>
</dbReference>
<feature type="signal peptide" evidence="4">
    <location>
        <begin position="1"/>
        <end position="19"/>
    </location>
</feature>
<dbReference type="InterPro" id="IPR000859">
    <property type="entry name" value="CUB_dom"/>
</dbReference>
<evidence type="ECO:0000256" key="2">
    <source>
        <dbReference type="ARBA" id="ARBA00023157"/>
    </source>
</evidence>
<evidence type="ECO:0000256" key="3">
    <source>
        <dbReference type="PROSITE-ProRule" id="PRU00059"/>
    </source>
</evidence>
<proteinExistence type="predicted"/>
<keyword evidence="4" id="KW-0732">Signal</keyword>
<feature type="domain" description="CUB" evidence="5">
    <location>
        <begin position="19"/>
        <end position="140"/>
    </location>
</feature>
<dbReference type="Pfam" id="PF00431">
    <property type="entry name" value="CUB"/>
    <property type="match status" value="1"/>
</dbReference>
<dbReference type="PANTHER" id="PTHR24251">
    <property type="entry name" value="OVOCHYMASE-RELATED"/>
    <property type="match status" value="1"/>
</dbReference>
<comment type="caution">
    <text evidence="3">Lacks conserved residue(s) required for the propagation of feature annotation.</text>
</comment>
<gene>
    <name evidence="6" type="ORF">GPUH_LOCUS12328</name>
</gene>
<sequence length="201" mass="22807">MLLLSLVLMVAATKPENECEPWTVHGTEMSEGYLTSPNYPLPYPPNQDCLFNLTASPELVIHLTFTHFELEARIARSNQCLNDYLIVTVVDRQGREHIGERFCGTQLPAPLHTMQSFIYIRFHSSHTHHYSGFRIRYQFLPEAPANATGKSGKEWPTPPSQMSPILPGIESTGKEFYRTLLEKVSESSTTYRAIICRAYAT</sequence>
<dbReference type="Gene3D" id="2.60.120.290">
    <property type="entry name" value="Spermadhesin, CUB domain"/>
    <property type="match status" value="1"/>
</dbReference>
<protein>
    <submittedName>
        <fullName evidence="8">CUB domain-containing protein</fullName>
    </submittedName>
</protein>
<dbReference type="AlphaFoldDB" id="A0A183DUD7"/>
<dbReference type="CDD" id="cd00041">
    <property type="entry name" value="CUB"/>
    <property type="match status" value="1"/>
</dbReference>
<dbReference type="PROSITE" id="PS01180">
    <property type="entry name" value="CUB"/>
    <property type="match status" value="1"/>
</dbReference>
<dbReference type="SMART" id="SM00042">
    <property type="entry name" value="CUB"/>
    <property type="match status" value="1"/>
</dbReference>
<dbReference type="Proteomes" id="UP000271098">
    <property type="component" value="Unassembled WGS sequence"/>
</dbReference>
<organism evidence="8">
    <name type="scientific">Gongylonema pulchrum</name>
    <dbReference type="NCBI Taxonomy" id="637853"/>
    <lineage>
        <taxon>Eukaryota</taxon>
        <taxon>Metazoa</taxon>
        <taxon>Ecdysozoa</taxon>
        <taxon>Nematoda</taxon>
        <taxon>Chromadorea</taxon>
        <taxon>Rhabditida</taxon>
        <taxon>Spirurina</taxon>
        <taxon>Spiruromorpha</taxon>
        <taxon>Spiruroidea</taxon>
        <taxon>Gongylonematidae</taxon>
        <taxon>Gongylonema</taxon>
    </lineage>
</organism>
<reference evidence="8" key="1">
    <citation type="submission" date="2016-06" db="UniProtKB">
        <authorList>
            <consortium name="WormBaseParasite"/>
        </authorList>
    </citation>
    <scope>IDENTIFICATION</scope>
</reference>
<evidence type="ECO:0000259" key="5">
    <source>
        <dbReference type="PROSITE" id="PS01180"/>
    </source>
</evidence>
<dbReference type="PANTHER" id="PTHR24251:SF30">
    <property type="entry name" value="MEMBRANE FRIZZLED-RELATED PROTEIN"/>
    <property type="match status" value="1"/>
</dbReference>
<dbReference type="FunFam" id="2.60.120.290:FF:000005">
    <property type="entry name" value="Procollagen C-endopeptidase enhancer 1"/>
    <property type="match status" value="1"/>
</dbReference>
<evidence type="ECO:0000313" key="7">
    <source>
        <dbReference type="Proteomes" id="UP000271098"/>
    </source>
</evidence>
<accession>A0A183DUD7</accession>
<keyword evidence="7" id="KW-1185">Reference proteome</keyword>
<evidence type="ECO:0000256" key="4">
    <source>
        <dbReference type="SAM" id="SignalP"/>
    </source>
</evidence>
<dbReference type="InterPro" id="IPR035914">
    <property type="entry name" value="Sperma_CUB_dom_sf"/>
</dbReference>
<feature type="chain" id="PRO_5043138896" evidence="4">
    <location>
        <begin position="20"/>
        <end position="201"/>
    </location>
</feature>
<keyword evidence="2" id="KW-1015">Disulfide bond</keyword>
<dbReference type="WBParaSite" id="GPUH_0001234201-mRNA-1">
    <property type="protein sequence ID" value="GPUH_0001234201-mRNA-1"/>
    <property type="gene ID" value="GPUH_0001234201"/>
</dbReference>
<dbReference type="SUPFAM" id="SSF49854">
    <property type="entry name" value="Spermadhesin, CUB domain"/>
    <property type="match status" value="1"/>
</dbReference>
<evidence type="ECO:0000313" key="6">
    <source>
        <dbReference type="EMBL" id="VDN20264.1"/>
    </source>
</evidence>
<evidence type="ECO:0000313" key="8">
    <source>
        <dbReference type="WBParaSite" id="GPUH_0001234201-mRNA-1"/>
    </source>
</evidence>
<evidence type="ECO:0000256" key="1">
    <source>
        <dbReference type="ARBA" id="ARBA00022737"/>
    </source>
</evidence>
<dbReference type="OrthoDB" id="10020456at2759"/>